<evidence type="ECO:0000259" key="12">
    <source>
        <dbReference type="PROSITE" id="PS51471"/>
    </source>
</evidence>
<accession>A0A7W9FLL3</accession>
<dbReference type="PANTHER" id="PTHR47990">
    <property type="entry name" value="2-OXOGLUTARATE (2OG) AND FE(II)-DEPENDENT OXYGENASE SUPERFAMILY PROTEIN-RELATED"/>
    <property type="match status" value="1"/>
</dbReference>
<keyword evidence="13" id="KW-0223">Dioxygenase</keyword>
<evidence type="ECO:0000256" key="1">
    <source>
        <dbReference type="ARBA" id="ARBA00001954"/>
    </source>
</evidence>
<dbReference type="InterPro" id="IPR005123">
    <property type="entry name" value="Oxoglu/Fe-dep_dioxygenase_dom"/>
</dbReference>
<evidence type="ECO:0000256" key="10">
    <source>
        <dbReference type="ARBA" id="ARBA00049359"/>
    </source>
</evidence>
<keyword evidence="11" id="KW-0408">Iron</keyword>
<dbReference type="EC" id="1.13.12.19" evidence="4"/>
<evidence type="ECO:0000256" key="6">
    <source>
        <dbReference type="ARBA" id="ARBA00022666"/>
    </source>
</evidence>
<evidence type="ECO:0000256" key="7">
    <source>
        <dbReference type="ARBA" id="ARBA00031011"/>
    </source>
</evidence>
<reference evidence="13 14" key="1">
    <citation type="submission" date="2020-08" db="EMBL/GenBank/DDBJ databases">
        <title>Genomic Encyclopedia of Type Strains, Phase IV (KMG-IV): sequencing the most valuable type-strain genomes for metagenomic binning, comparative biology and taxonomic classification.</title>
        <authorList>
            <person name="Goeker M."/>
        </authorList>
    </citation>
    <scope>NUCLEOTIDE SEQUENCE [LARGE SCALE GENOMIC DNA]</scope>
    <source>
        <strain evidence="13 14">DSM 16268</strain>
    </source>
</reference>
<dbReference type="GO" id="GO:0009693">
    <property type="term" value="P:ethylene biosynthetic process"/>
    <property type="evidence" value="ECO:0007669"/>
    <property type="project" value="UniProtKB-KW"/>
</dbReference>
<dbReference type="InterPro" id="IPR026992">
    <property type="entry name" value="DIOX_N"/>
</dbReference>
<proteinExistence type="inferred from homology"/>
<comment type="pathway">
    <text evidence="2">Alkene biosynthesis; ethylene biosynthesis via 2-oxoglutarate.</text>
</comment>
<dbReference type="EC" id="1.14.20.7" evidence="3"/>
<protein>
    <recommendedName>
        <fullName evidence="5">2-oxoglutarate-dependent ethylene/succinate-forming enzyme</fullName>
        <ecNumber evidence="4">1.13.12.19</ecNumber>
        <ecNumber evidence="3">1.14.20.7</ecNumber>
    </recommendedName>
    <alternativeName>
        <fullName evidence="7">2-oxoglutarate dioxygenase (ethylene-forming)</fullName>
    </alternativeName>
    <alternativeName>
        <fullName evidence="8">2-oxoglutarate/L-arginine monooxygenase/decarboxylase (succinate-forming)</fullName>
    </alternativeName>
</protein>
<evidence type="ECO:0000256" key="4">
    <source>
        <dbReference type="ARBA" id="ARBA00012531"/>
    </source>
</evidence>
<comment type="similarity">
    <text evidence="11">Belongs to the iron/ascorbate-dependent oxidoreductase family.</text>
</comment>
<dbReference type="Pfam" id="PF03171">
    <property type="entry name" value="2OG-FeII_Oxy"/>
    <property type="match status" value="1"/>
</dbReference>
<dbReference type="PRINTS" id="PR00682">
    <property type="entry name" value="IPNSYNTHASE"/>
</dbReference>
<dbReference type="GO" id="GO:0102276">
    <property type="term" value="F:2-oxoglutarate oxygenase/decarboxylase (ethylene-forming) activity"/>
    <property type="evidence" value="ECO:0007669"/>
    <property type="project" value="UniProtKB-EC"/>
</dbReference>
<evidence type="ECO:0000313" key="13">
    <source>
        <dbReference type="EMBL" id="MBB5752910.1"/>
    </source>
</evidence>
<dbReference type="AlphaFoldDB" id="A0A7W9FLL3"/>
<dbReference type="Gene3D" id="2.60.120.330">
    <property type="entry name" value="B-lactam Antibiotic, Isopenicillin N Synthase, Chain"/>
    <property type="match status" value="1"/>
</dbReference>
<dbReference type="GO" id="GO:0046872">
    <property type="term" value="F:metal ion binding"/>
    <property type="evidence" value="ECO:0007669"/>
    <property type="project" value="UniProtKB-KW"/>
</dbReference>
<dbReference type="GO" id="GO:0051213">
    <property type="term" value="F:dioxygenase activity"/>
    <property type="evidence" value="ECO:0007669"/>
    <property type="project" value="UniProtKB-KW"/>
</dbReference>
<dbReference type="PROSITE" id="PS51471">
    <property type="entry name" value="FE2OG_OXY"/>
    <property type="match status" value="1"/>
</dbReference>
<evidence type="ECO:0000256" key="5">
    <source>
        <dbReference type="ARBA" id="ARBA00019045"/>
    </source>
</evidence>
<comment type="catalytic activity">
    <reaction evidence="10">
        <text>L-arginine + 2-oxoglutarate + O2 = guanidine + L-glutamate 5-semialdehyde + succinate + CO2</text>
        <dbReference type="Rhea" id="RHEA:31535"/>
        <dbReference type="ChEBI" id="CHEBI:15379"/>
        <dbReference type="ChEBI" id="CHEBI:16526"/>
        <dbReference type="ChEBI" id="CHEBI:16810"/>
        <dbReference type="ChEBI" id="CHEBI:30031"/>
        <dbReference type="ChEBI" id="CHEBI:30087"/>
        <dbReference type="ChEBI" id="CHEBI:32682"/>
        <dbReference type="ChEBI" id="CHEBI:58066"/>
        <dbReference type="EC" id="1.14.20.7"/>
    </reaction>
</comment>
<organism evidence="13 14">
    <name type="scientific">Prosthecomicrobium pneumaticum</name>
    <dbReference type="NCBI Taxonomy" id="81895"/>
    <lineage>
        <taxon>Bacteria</taxon>
        <taxon>Pseudomonadati</taxon>
        <taxon>Pseudomonadota</taxon>
        <taxon>Alphaproteobacteria</taxon>
        <taxon>Hyphomicrobiales</taxon>
        <taxon>Kaistiaceae</taxon>
        <taxon>Prosthecomicrobium</taxon>
    </lineage>
</organism>
<dbReference type="SUPFAM" id="SSF51197">
    <property type="entry name" value="Clavaminate synthase-like"/>
    <property type="match status" value="1"/>
</dbReference>
<keyword evidence="11" id="KW-0560">Oxidoreductase</keyword>
<comment type="catalytic activity">
    <reaction evidence="9">
        <text>2-oxoglutarate + O2 + 2 H(+) = ethene + 3 CO2 + H2O</text>
        <dbReference type="Rhea" id="RHEA:31523"/>
        <dbReference type="ChEBI" id="CHEBI:15377"/>
        <dbReference type="ChEBI" id="CHEBI:15378"/>
        <dbReference type="ChEBI" id="CHEBI:15379"/>
        <dbReference type="ChEBI" id="CHEBI:16526"/>
        <dbReference type="ChEBI" id="CHEBI:16810"/>
        <dbReference type="ChEBI" id="CHEBI:18153"/>
        <dbReference type="EC" id="1.13.12.19"/>
    </reaction>
</comment>
<gene>
    <name evidence="13" type="ORF">GGQ63_001964</name>
</gene>
<dbReference type="InterPro" id="IPR044861">
    <property type="entry name" value="IPNS-like_FE2OG_OXY"/>
</dbReference>
<keyword evidence="6" id="KW-0266">Ethylene biosynthesis</keyword>
<evidence type="ECO:0000313" key="14">
    <source>
        <dbReference type="Proteomes" id="UP000523821"/>
    </source>
</evidence>
<dbReference type="EMBL" id="JACHOO010000003">
    <property type="protein sequence ID" value="MBB5752910.1"/>
    <property type="molecule type" value="Genomic_DNA"/>
</dbReference>
<evidence type="ECO:0000256" key="11">
    <source>
        <dbReference type="RuleBase" id="RU003682"/>
    </source>
</evidence>
<dbReference type="Pfam" id="PF14226">
    <property type="entry name" value="DIOX_N"/>
    <property type="match status" value="1"/>
</dbReference>
<dbReference type="InterPro" id="IPR027443">
    <property type="entry name" value="IPNS-like_sf"/>
</dbReference>
<evidence type="ECO:0000256" key="2">
    <source>
        <dbReference type="ARBA" id="ARBA00004767"/>
    </source>
</evidence>
<keyword evidence="14" id="KW-1185">Reference proteome</keyword>
<comment type="cofactor">
    <cofactor evidence="1">
        <name>Fe(2+)</name>
        <dbReference type="ChEBI" id="CHEBI:29033"/>
    </cofactor>
</comment>
<comment type="caution">
    <text evidence="13">The sequence shown here is derived from an EMBL/GenBank/DDBJ whole genome shotgun (WGS) entry which is preliminary data.</text>
</comment>
<evidence type="ECO:0000256" key="3">
    <source>
        <dbReference type="ARBA" id="ARBA00012293"/>
    </source>
</evidence>
<feature type="domain" description="Fe2OG dioxygenase" evidence="12">
    <location>
        <begin position="172"/>
        <end position="280"/>
    </location>
</feature>
<sequence>MAAMKLAIVDLEPFRLGDEAARKRVARAFGEAFETTGFAVIVGHGVPETLAGGLYEAVTDFFLEPYDTKAAYTPPEQTKGRGYLPVGIESVAKTLSGETPPDLCEALVFTAPHRENAAGARPNIWPAEPARLAGLIRDWTREMVALTGHLMQLSALALDLPEDHFAQAYRDPSLVLRFVNYPDQETPPRPGQMRYGEHHDYGALTILRQDSAPGGLEIKDRDGVWKEAGVVPDSFVINVGDLMARWTNNRWRSTLHRVSNPDRGLTGSTRRLSLVAFTGPNEHAEVACLPSCADAEHPALFEPVKAGDYIRAKLDASMQLSTGR</sequence>
<dbReference type="InterPro" id="IPR050231">
    <property type="entry name" value="Iron_ascorbate_oxido_reductase"/>
</dbReference>
<evidence type="ECO:0000256" key="9">
    <source>
        <dbReference type="ARBA" id="ARBA00047725"/>
    </source>
</evidence>
<dbReference type="Proteomes" id="UP000523821">
    <property type="component" value="Unassembled WGS sequence"/>
</dbReference>
<keyword evidence="11" id="KW-0479">Metal-binding</keyword>
<evidence type="ECO:0000256" key="8">
    <source>
        <dbReference type="ARBA" id="ARBA00031282"/>
    </source>
</evidence>
<name>A0A7W9FLL3_9HYPH</name>